<organism evidence="2 3">
    <name type="scientific">Brevibacterium samyangense</name>
    <dbReference type="NCBI Taxonomy" id="366888"/>
    <lineage>
        <taxon>Bacteria</taxon>
        <taxon>Bacillati</taxon>
        <taxon>Actinomycetota</taxon>
        <taxon>Actinomycetes</taxon>
        <taxon>Micrococcales</taxon>
        <taxon>Brevibacteriaceae</taxon>
        <taxon>Brevibacterium</taxon>
    </lineage>
</organism>
<accession>A0ABP5ENG2</accession>
<feature type="region of interest" description="Disordered" evidence="1">
    <location>
        <begin position="460"/>
        <end position="481"/>
    </location>
</feature>
<dbReference type="Proteomes" id="UP001500755">
    <property type="component" value="Unassembled WGS sequence"/>
</dbReference>
<feature type="region of interest" description="Disordered" evidence="1">
    <location>
        <begin position="518"/>
        <end position="569"/>
    </location>
</feature>
<dbReference type="Pfam" id="PF11855">
    <property type="entry name" value="DUF3375"/>
    <property type="match status" value="1"/>
</dbReference>
<reference evidence="3" key="1">
    <citation type="journal article" date="2019" name="Int. J. Syst. Evol. Microbiol.">
        <title>The Global Catalogue of Microorganisms (GCM) 10K type strain sequencing project: providing services to taxonomists for standard genome sequencing and annotation.</title>
        <authorList>
            <consortium name="The Broad Institute Genomics Platform"/>
            <consortium name="The Broad Institute Genome Sequencing Center for Infectious Disease"/>
            <person name="Wu L."/>
            <person name="Ma J."/>
        </authorList>
    </citation>
    <scope>NUCLEOTIDE SEQUENCE [LARGE SCALE GENOMIC DNA]</scope>
    <source>
        <strain evidence="3">JCM 14546</strain>
    </source>
</reference>
<evidence type="ECO:0000313" key="3">
    <source>
        <dbReference type="Proteomes" id="UP001500755"/>
    </source>
</evidence>
<evidence type="ECO:0000256" key="1">
    <source>
        <dbReference type="SAM" id="MobiDB-lite"/>
    </source>
</evidence>
<feature type="compositionally biased region" description="Polar residues" evidence="1">
    <location>
        <begin position="557"/>
        <end position="569"/>
    </location>
</feature>
<comment type="caution">
    <text evidence="2">The sequence shown here is derived from an EMBL/GenBank/DDBJ whole genome shotgun (WGS) entry which is preliminary data.</text>
</comment>
<keyword evidence="3" id="KW-1185">Reference proteome</keyword>
<sequence length="569" mass="63345">MSVVHSVLTSQRLMKENAAWALLRSDNAWFSIPVLSTHLAGEERRVPAARLFEEIDADLEHLRDDGHDVPGTALHYCTRWREQGILLRRTLPDSRDETYELSPDALTALQFLAGLEVSRTTVNRSRLSTIQDRLREIVRETDPDASRRVALLEVERDRIEARIAAIRAGEDEVRDDRSAIDDVEELVALAREIPSDFARVREELETINKRLRQDLVEHTENRGTVLEDVFRGVDLLAESEAGRSFEGFFRLLLDAEVGTEFEDNLDALLGRDFVDGLPPRTISFVRRLLPTLHERSVEVGDVMTSLTRSLRRFVQSEDFREDRAVHREIVEARALAARLASDVKLFRDIDYELHRTSVLIQPVSRLQLHNPGEGRITEEYRKRESAPVDLTVLRAMARETEIDFGSLIDHVNATLRAADGAPVTIAEVLAAFPADQGVASVVGLIELAALHGVRLAAQGTSGSRAGLERGNGAGGDAGAVSREAVRESAASVEAASASVETVEWESLSGQRRRATIEKYAFHTEIPGGRRRAPRRDGSGRKPTRNRAGRNPEGTPTRMHTNGNSGKNEK</sequence>
<gene>
    <name evidence="2" type="ORF">GCM10009755_10370</name>
</gene>
<name>A0ABP5ENG2_9MICO</name>
<dbReference type="RefSeq" id="WP_344307618.1">
    <property type="nucleotide sequence ID" value="NZ_BAAANO010000009.1"/>
</dbReference>
<dbReference type="InterPro" id="IPR021804">
    <property type="entry name" value="DUF3375"/>
</dbReference>
<protein>
    <submittedName>
        <fullName evidence="2">DUF3375 domain-containing protein</fullName>
    </submittedName>
</protein>
<evidence type="ECO:0000313" key="2">
    <source>
        <dbReference type="EMBL" id="GAA2003318.1"/>
    </source>
</evidence>
<dbReference type="EMBL" id="BAAANO010000009">
    <property type="protein sequence ID" value="GAA2003318.1"/>
    <property type="molecule type" value="Genomic_DNA"/>
</dbReference>
<proteinExistence type="predicted"/>